<comment type="similarity">
    <text evidence="2">Belongs to the folylpolyglutamate synthase family.</text>
</comment>
<dbReference type="Gene3D" id="3.90.190.20">
    <property type="entry name" value="Mur ligase, C-terminal domain"/>
    <property type="match status" value="1"/>
</dbReference>
<dbReference type="PANTHER" id="PTHR11136:SF5">
    <property type="entry name" value="FOLYLPOLYGLUTAMATE SYNTHASE, MITOCHONDRIAL"/>
    <property type="match status" value="1"/>
</dbReference>
<keyword evidence="8" id="KW-0067">ATP-binding</keyword>
<evidence type="ECO:0000256" key="5">
    <source>
        <dbReference type="ARBA" id="ARBA00022598"/>
    </source>
</evidence>
<evidence type="ECO:0000256" key="7">
    <source>
        <dbReference type="ARBA" id="ARBA00022741"/>
    </source>
</evidence>
<keyword evidence="9" id="KW-0460">Magnesium</keyword>
<evidence type="ECO:0000256" key="12">
    <source>
        <dbReference type="ARBA" id="ARBA00047493"/>
    </source>
</evidence>
<proteinExistence type="inferred from homology"/>
<dbReference type="NCBIfam" id="TIGR01499">
    <property type="entry name" value="folC"/>
    <property type="match status" value="1"/>
</dbReference>
<evidence type="ECO:0000313" key="15">
    <source>
        <dbReference type="Proteomes" id="UP001470230"/>
    </source>
</evidence>
<dbReference type="EMBL" id="JAPFFF010000004">
    <property type="protein sequence ID" value="KAK8891389.1"/>
    <property type="molecule type" value="Genomic_DNA"/>
</dbReference>
<accession>A0ABR2KJT7</accession>
<evidence type="ECO:0000256" key="6">
    <source>
        <dbReference type="ARBA" id="ARBA00022723"/>
    </source>
</evidence>
<dbReference type="InterPro" id="IPR036615">
    <property type="entry name" value="Mur_ligase_C_dom_sf"/>
</dbReference>
<evidence type="ECO:0000313" key="14">
    <source>
        <dbReference type="EMBL" id="KAK8891389.1"/>
    </source>
</evidence>
<evidence type="ECO:0000256" key="8">
    <source>
        <dbReference type="ARBA" id="ARBA00022840"/>
    </source>
</evidence>
<evidence type="ECO:0000256" key="3">
    <source>
        <dbReference type="ARBA" id="ARBA00013025"/>
    </source>
</evidence>
<dbReference type="InterPro" id="IPR018109">
    <property type="entry name" value="Folylpolyglutamate_synth_CS"/>
</dbReference>
<comment type="catalytic activity">
    <reaction evidence="12">
        <text>(6S)-5,6,7,8-tetrahydrofolyl-(gamma-L-Glu)(n) + L-glutamate + ATP = (6S)-5,6,7,8-tetrahydrofolyl-(gamma-L-Glu)(n+1) + ADP + phosphate + H(+)</text>
        <dbReference type="Rhea" id="RHEA:10580"/>
        <dbReference type="Rhea" id="RHEA-COMP:14738"/>
        <dbReference type="Rhea" id="RHEA-COMP:14740"/>
        <dbReference type="ChEBI" id="CHEBI:15378"/>
        <dbReference type="ChEBI" id="CHEBI:29985"/>
        <dbReference type="ChEBI" id="CHEBI:30616"/>
        <dbReference type="ChEBI" id="CHEBI:43474"/>
        <dbReference type="ChEBI" id="CHEBI:141005"/>
        <dbReference type="ChEBI" id="CHEBI:456216"/>
        <dbReference type="EC" id="6.3.2.17"/>
    </reaction>
</comment>
<evidence type="ECO:0000256" key="1">
    <source>
        <dbReference type="ARBA" id="ARBA00005150"/>
    </source>
</evidence>
<evidence type="ECO:0000256" key="10">
    <source>
        <dbReference type="ARBA" id="ARBA00030592"/>
    </source>
</evidence>
<dbReference type="Proteomes" id="UP001470230">
    <property type="component" value="Unassembled WGS sequence"/>
</dbReference>
<sequence length="720" mass="83530">METSYSNTSFSEVCNSIFSIKPNFNVSRTDEDVKRELKLITRKIFGGRISFPSIVVAGTKGKGSTSTVCESILRNCGLKTLLFTSPHIISPLERIKIDGNNISETDFISLYNDVIRVLHEKELPQPFFPNLFTLMFAFLVLRFKNEKRNDVVAVIEVGIGGKFDWTKFFKPTVSVITRLDYDHTEILGDTPYSIAWNKFGIVTKDSVNFSLPQSSLFQESLNKLSFEKRRELVIVHPCWKKEMGLNGPTAEANTSLAVAASIELIKKAASMSPGLAVKLNIKNNKSDKFDKNIFNKNNMNENINKFNDGHLNDERNSHLNDERNSHLNDERNSHLNDERNSHLNDERNSHLNDERNSHLNDERNSHLNDERNSHLNDERNSHLNDERNSHLNDERNSHLNDERNSHLNDERNSHLNDERNSHLNDERNSHLNNERNSHLNDERNSHLNDERNSHLNDERNSHLNDERNSHLNNERNSHLNDERNSHLNNERNSHLNDERNSHLNDERNSHLNNERNSHLNNERNSHLNNERNSHLNNERNSHLNNERNSHLNDELVSDGNIFTIENVTDNFYYDKLCNFIDEGVRSARIDGRYQTIHHNGIKWCIDGAHTLESIKICQEWFDDECAKEEIKNQSDSILLCATSKNRDPNKTLEVMLKRDWKDVFYVTSFGKIELNNQKVVFFNNTKDAVQMIFKIKPKVVLATGSLYLVNDVLKILNNVQ</sequence>
<feature type="compositionally biased region" description="Basic and acidic residues" evidence="13">
    <location>
        <begin position="307"/>
        <end position="545"/>
    </location>
</feature>
<name>A0ABR2KJT7_9EUKA</name>
<keyword evidence="5" id="KW-0436">Ligase</keyword>
<reference evidence="14 15" key="1">
    <citation type="submission" date="2024-04" db="EMBL/GenBank/DDBJ databases">
        <title>Tritrichomonas musculus Genome.</title>
        <authorList>
            <person name="Alves-Ferreira E."/>
            <person name="Grigg M."/>
            <person name="Lorenzi H."/>
            <person name="Galac M."/>
        </authorList>
    </citation>
    <scope>NUCLEOTIDE SEQUENCE [LARGE SCALE GENOMIC DNA]</scope>
    <source>
        <strain evidence="14 15">EAF2021</strain>
    </source>
</reference>
<gene>
    <name evidence="14" type="ORF">M9Y10_028597</name>
</gene>
<keyword evidence="7" id="KW-0547">Nucleotide-binding</keyword>
<evidence type="ECO:0000256" key="9">
    <source>
        <dbReference type="ARBA" id="ARBA00022842"/>
    </source>
</evidence>
<dbReference type="InterPro" id="IPR036565">
    <property type="entry name" value="Mur-like_cat_sf"/>
</dbReference>
<evidence type="ECO:0000256" key="11">
    <source>
        <dbReference type="ARBA" id="ARBA00030876"/>
    </source>
</evidence>
<keyword evidence="4" id="KW-0554">One-carbon metabolism</keyword>
<keyword evidence="15" id="KW-1185">Reference proteome</keyword>
<comment type="pathway">
    <text evidence="1">Cofactor biosynthesis; tetrahydrofolylpolyglutamate biosynthesis.</text>
</comment>
<dbReference type="Gene3D" id="3.40.1190.10">
    <property type="entry name" value="Mur-like, catalytic domain"/>
    <property type="match status" value="1"/>
</dbReference>
<dbReference type="PANTHER" id="PTHR11136">
    <property type="entry name" value="FOLYLPOLYGLUTAMATE SYNTHASE-RELATED"/>
    <property type="match status" value="1"/>
</dbReference>
<comment type="caution">
    <text evidence="14">The sequence shown here is derived from an EMBL/GenBank/DDBJ whole genome shotgun (WGS) entry which is preliminary data.</text>
</comment>
<dbReference type="SUPFAM" id="SSF53623">
    <property type="entry name" value="MurD-like peptide ligases, catalytic domain"/>
    <property type="match status" value="1"/>
</dbReference>
<feature type="region of interest" description="Disordered" evidence="13">
    <location>
        <begin position="305"/>
        <end position="545"/>
    </location>
</feature>
<organism evidence="14 15">
    <name type="scientific">Tritrichomonas musculus</name>
    <dbReference type="NCBI Taxonomy" id="1915356"/>
    <lineage>
        <taxon>Eukaryota</taxon>
        <taxon>Metamonada</taxon>
        <taxon>Parabasalia</taxon>
        <taxon>Tritrichomonadida</taxon>
        <taxon>Tritrichomonadidae</taxon>
        <taxon>Tritrichomonas</taxon>
    </lineage>
</organism>
<evidence type="ECO:0000256" key="2">
    <source>
        <dbReference type="ARBA" id="ARBA00008276"/>
    </source>
</evidence>
<keyword evidence="6" id="KW-0479">Metal-binding</keyword>
<dbReference type="EC" id="6.3.2.17" evidence="3"/>
<dbReference type="SUPFAM" id="SSF53244">
    <property type="entry name" value="MurD-like peptide ligases, peptide-binding domain"/>
    <property type="match status" value="1"/>
</dbReference>
<evidence type="ECO:0000256" key="4">
    <source>
        <dbReference type="ARBA" id="ARBA00022563"/>
    </source>
</evidence>
<protein>
    <recommendedName>
        <fullName evidence="3">tetrahydrofolate synthase</fullName>
        <ecNumber evidence="3">6.3.2.17</ecNumber>
    </recommendedName>
    <alternativeName>
        <fullName evidence="11">Folylpoly-gamma-glutamate synthetase</fullName>
    </alternativeName>
    <alternativeName>
        <fullName evidence="10">Tetrahydrofolylpolyglutamate synthase</fullName>
    </alternativeName>
</protein>
<evidence type="ECO:0000256" key="13">
    <source>
        <dbReference type="SAM" id="MobiDB-lite"/>
    </source>
</evidence>
<dbReference type="PROSITE" id="PS01011">
    <property type="entry name" value="FOLYLPOLYGLU_SYNT_1"/>
    <property type="match status" value="1"/>
</dbReference>
<dbReference type="InterPro" id="IPR001645">
    <property type="entry name" value="Folylpolyglutamate_synth"/>
</dbReference>